<organism evidence="3 4">
    <name type="scientific">Hymenobacter aranciens</name>
    <dbReference type="NCBI Taxonomy" id="3063996"/>
    <lineage>
        <taxon>Bacteria</taxon>
        <taxon>Pseudomonadati</taxon>
        <taxon>Bacteroidota</taxon>
        <taxon>Cytophagia</taxon>
        <taxon>Cytophagales</taxon>
        <taxon>Hymenobacteraceae</taxon>
        <taxon>Hymenobacter</taxon>
    </lineage>
</organism>
<dbReference type="EMBL" id="JAUQSY010000001">
    <property type="protein sequence ID" value="MDO7873193.1"/>
    <property type="molecule type" value="Genomic_DNA"/>
</dbReference>
<proteinExistence type="predicted"/>
<dbReference type="InterPro" id="IPR028011">
    <property type="entry name" value="DUF4476"/>
</dbReference>
<sequence>MNKVFVFLLLSWLAAGSALAAPLATAYFSSDKGVLFGLTLDGQALTRGPVRELRVEQLTPGEHWAEFALPGPRRSTVRLRSKVWLEPAAENRFVLVTRNGRPPELRAAGTTPLYAPGYGQPLPPPAPGYPNSNGGYGNNGYPNGNYPADPNGRYVAPNGYHVMSPQDVDALAASLKQRSFESTRLEVAKDALSQTSLYALDLQRLLRSFDFDASRVELAKFAYARVADPQNFYRVYEAFQFDGSVQEVRKAVGR</sequence>
<feature type="signal peptide" evidence="1">
    <location>
        <begin position="1"/>
        <end position="20"/>
    </location>
</feature>
<name>A0ABT9B9G4_9BACT</name>
<evidence type="ECO:0000259" key="2">
    <source>
        <dbReference type="Pfam" id="PF14771"/>
    </source>
</evidence>
<gene>
    <name evidence="3" type="ORF">Q5H93_00495</name>
</gene>
<feature type="chain" id="PRO_5046118860" evidence="1">
    <location>
        <begin position="21"/>
        <end position="254"/>
    </location>
</feature>
<accession>A0ABT9B9G4</accession>
<dbReference type="RefSeq" id="WP_305004508.1">
    <property type="nucleotide sequence ID" value="NZ_JAUQSY010000001.1"/>
</dbReference>
<reference evidence="3" key="1">
    <citation type="submission" date="2023-07" db="EMBL/GenBank/DDBJ databases">
        <authorList>
            <person name="Kim M.K."/>
        </authorList>
    </citation>
    <scope>NUCLEOTIDE SEQUENCE</scope>
    <source>
        <strain evidence="3">ASUV-10-1</strain>
    </source>
</reference>
<protein>
    <submittedName>
        <fullName evidence="3">DUF4476 domain-containing protein</fullName>
    </submittedName>
</protein>
<dbReference type="Proteomes" id="UP001176429">
    <property type="component" value="Unassembled WGS sequence"/>
</dbReference>
<comment type="caution">
    <text evidence="3">The sequence shown here is derived from an EMBL/GenBank/DDBJ whole genome shotgun (WGS) entry which is preliminary data.</text>
</comment>
<keyword evidence="1" id="KW-0732">Signal</keyword>
<feature type="domain" description="DUF4476" evidence="2">
    <location>
        <begin position="162"/>
        <end position="250"/>
    </location>
</feature>
<keyword evidence="4" id="KW-1185">Reference proteome</keyword>
<dbReference type="Pfam" id="PF14771">
    <property type="entry name" value="DUF4476"/>
    <property type="match status" value="1"/>
</dbReference>
<evidence type="ECO:0000313" key="4">
    <source>
        <dbReference type="Proteomes" id="UP001176429"/>
    </source>
</evidence>
<evidence type="ECO:0000313" key="3">
    <source>
        <dbReference type="EMBL" id="MDO7873193.1"/>
    </source>
</evidence>
<evidence type="ECO:0000256" key="1">
    <source>
        <dbReference type="SAM" id="SignalP"/>
    </source>
</evidence>